<reference evidence="1" key="1">
    <citation type="submission" date="2018-05" db="EMBL/GenBank/DDBJ databases">
        <authorList>
            <person name="Lanie J.A."/>
            <person name="Ng W.-L."/>
            <person name="Kazmierczak K.M."/>
            <person name="Andrzejewski T.M."/>
            <person name="Davidsen T.M."/>
            <person name="Wayne K.J."/>
            <person name="Tettelin H."/>
            <person name="Glass J.I."/>
            <person name="Rusch D."/>
            <person name="Podicherti R."/>
            <person name="Tsui H.-C.T."/>
            <person name="Winkler M.E."/>
        </authorList>
    </citation>
    <scope>NUCLEOTIDE SEQUENCE</scope>
</reference>
<sequence length="23" mass="2442">MAEHKYLFSVGNKNPGMCGASVT</sequence>
<dbReference type="AlphaFoldDB" id="A0A383AWB9"/>
<proteinExistence type="predicted"/>
<evidence type="ECO:0000313" key="1">
    <source>
        <dbReference type="EMBL" id="SVE11830.1"/>
    </source>
</evidence>
<accession>A0A383AWB9</accession>
<name>A0A383AWB9_9ZZZZ</name>
<dbReference type="EMBL" id="UINC01195325">
    <property type="protein sequence ID" value="SVE11830.1"/>
    <property type="molecule type" value="Genomic_DNA"/>
</dbReference>
<protein>
    <submittedName>
        <fullName evidence="1">Uncharacterized protein</fullName>
    </submittedName>
</protein>
<gene>
    <name evidence="1" type="ORF">METZ01_LOCUS464684</name>
</gene>
<organism evidence="1">
    <name type="scientific">marine metagenome</name>
    <dbReference type="NCBI Taxonomy" id="408172"/>
    <lineage>
        <taxon>unclassified sequences</taxon>
        <taxon>metagenomes</taxon>
        <taxon>ecological metagenomes</taxon>
    </lineage>
</organism>